<keyword evidence="3" id="KW-1185">Reference proteome</keyword>
<keyword evidence="1" id="KW-0812">Transmembrane</keyword>
<sequence>PTLKKLIKKSTKKLIESLTVTDDTYKLNVASVKRHFVMKQLSLKILPSGFQFNFYSFYIFFCSFIAREPGPVNQACPRLVPVVTSYLGKTINKLKKKKKPENKYSFASFKLKKNKLFFNLIYNLSTIIYAWLIEPGPVNQACPRLVPVVTSYLGKTINNVPGSDRNCESGDWTVFQEKDSIINTYSNKLVITNKKVNIFQYNAFENISSSSATIETLQLNLAAD</sequence>
<evidence type="ECO:0000313" key="2">
    <source>
        <dbReference type="EMBL" id="KAF7994230.1"/>
    </source>
</evidence>
<gene>
    <name evidence="2" type="ORF">HCN44_003320</name>
</gene>
<accession>A0A834XVL3</accession>
<protein>
    <submittedName>
        <fullName evidence="2">Uncharacterized protein</fullName>
    </submittedName>
</protein>
<feature type="transmembrane region" description="Helical" evidence="1">
    <location>
        <begin position="116"/>
        <end position="133"/>
    </location>
</feature>
<keyword evidence="1" id="KW-0472">Membrane</keyword>
<evidence type="ECO:0000256" key="1">
    <source>
        <dbReference type="SAM" id="Phobius"/>
    </source>
</evidence>
<proteinExistence type="predicted"/>
<keyword evidence="1" id="KW-1133">Transmembrane helix</keyword>
<name>A0A834XVL3_APHGI</name>
<comment type="caution">
    <text evidence="2">The sequence shown here is derived from an EMBL/GenBank/DDBJ whole genome shotgun (WGS) entry which is preliminary data.</text>
</comment>
<dbReference type="EMBL" id="JACMRX010000002">
    <property type="protein sequence ID" value="KAF7994230.1"/>
    <property type="molecule type" value="Genomic_DNA"/>
</dbReference>
<organism evidence="2 3">
    <name type="scientific">Aphidius gifuensis</name>
    <name type="common">Parasitoid wasp</name>
    <dbReference type="NCBI Taxonomy" id="684658"/>
    <lineage>
        <taxon>Eukaryota</taxon>
        <taxon>Metazoa</taxon>
        <taxon>Ecdysozoa</taxon>
        <taxon>Arthropoda</taxon>
        <taxon>Hexapoda</taxon>
        <taxon>Insecta</taxon>
        <taxon>Pterygota</taxon>
        <taxon>Neoptera</taxon>
        <taxon>Endopterygota</taxon>
        <taxon>Hymenoptera</taxon>
        <taxon>Apocrita</taxon>
        <taxon>Ichneumonoidea</taxon>
        <taxon>Braconidae</taxon>
        <taxon>Aphidiinae</taxon>
        <taxon>Aphidius</taxon>
    </lineage>
</organism>
<dbReference type="AlphaFoldDB" id="A0A834XVL3"/>
<feature type="non-terminal residue" evidence="2">
    <location>
        <position position="224"/>
    </location>
</feature>
<reference evidence="2 3" key="1">
    <citation type="submission" date="2020-08" db="EMBL/GenBank/DDBJ databases">
        <title>Aphidius gifuensis genome sequencing and assembly.</title>
        <authorList>
            <person name="Du Z."/>
        </authorList>
    </citation>
    <scope>NUCLEOTIDE SEQUENCE [LARGE SCALE GENOMIC DNA]</scope>
    <source>
        <strain evidence="2">YNYX2018</strain>
        <tissue evidence="2">Adults</tissue>
    </source>
</reference>
<feature type="non-terminal residue" evidence="2">
    <location>
        <position position="1"/>
    </location>
</feature>
<dbReference type="Proteomes" id="UP000639338">
    <property type="component" value="Unassembled WGS sequence"/>
</dbReference>
<evidence type="ECO:0000313" key="3">
    <source>
        <dbReference type="Proteomes" id="UP000639338"/>
    </source>
</evidence>